<evidence type="ECO:0000256" key="4">
    <source>
        <dbReference type="ARBA" id="ARBA00022989"/>
    </source>
</evidence>
<dbReference type="InterPro" id="IPR013604">
    <property type="entry name" value="7TM_chemorcpt"/>
</dbReference>
<dbReference type="InParanoid" id="A0A6P7FB77"/>
<accession>A0A6P7FB77</accession>
<keyword evidence="5" id="KW-0472">Membrane</keyword>
<dbReference type="GO" id="GO:0050909">
    <property type="term" value="P:sensory perception of taste"/>
    <property type="evidence" value="ECO:0007669"/>
    <property type="project" value="InterPro"/>
</dbReference>
<comment type="subcellular location">
    <subcellularLocation>
        <location evidence="1">Cell membrane</location>
        <topology evidence="1">Multi-pass membrane protein</topology>
    </subcellularLocation>
</comment>
<evidence type="ECO:0000313" key="6">
    <source>
        <dbReference type="RefSeq" id="XP_028132057.1"/>
    </source>
</evidence>
<keyword evidence="2" id="KW-1003">Cell membrane</keyword>
<keyword evidence="3" id="KW-0812">Transmembrane</keyword>
<protein>
    <submittedName>
        <fullName evidence="6">Uncharacterized protein LOC114327587</fullName>
    </submittedName>
</protein>
<keyword evidence="4" id="KW-1133">Transmembrane helix</keyword>
<evidence type="ECO:0000256" key="3">
    <source>
        <dbReference type="ARBA" id="ARBA00022692"/>
    </source>
</evidence>
<dbReference type="AlphaFoldDB" id="A0A6P7FB77"/>
<dbReference type="GO" id="GO:0005886">
    <property type="term" value="C:plasma membrane"/>
    <property type="evidence" value="ECO:0007669"/>
    <property type="project" value="UniProtKB-SubCell"/>
</dbReference>
<evidence type="ECO:0000256" key="1">
    <source>
        <dbReference type="ARBA" id="ARBA00004651"/>
    </source>
</evidence>
<gene>
    <name evidence="6" type="primary">LOC114327587</name>
</gene>
<organism evidence="6">
    <name type="scientific">Diabrotica virgifera virgifera</name>
    <name type="common">western corn rootworm</name>
    <dbReference type="NCBI Taxonomy" id="50390"/>
    <lineage>
        <taxon>Eukaryota</taxon>
        <taxon>Metazoa</taxon>
        <taxon>Ecdysozoa</taxon>
        <taxon>Arthropoda</taxon>
        <taxon>Hexapoda</taxon>
        <taxon>Insecta</taxon>
        <taxon>Pterygota</taxon>
        <taxon>Neoptera</taxon>
        <taxon>Endopterygota</taxon>
        <taxon>Coleoptera</taxon>
        <taxon>Polyphaga</taxon>
        <taxon>Cucujiformia</taxon>
        <taxon>Chrysomeloidea</taxon>
        <taxon>Chrysomelidae</taxon>
        <taxon>Galerucinae</taxon>
        <taxon>Diabroticina</taxon>
        <taxon>Diabroticites</taxon>
        <taxon>Diabrotica</taxon>
    </lineage>
</organism>
<reference evidence="6" key="1">
    <citation type="submission" date="2025-08" db="UniProtKB">
        <authorList>
            <consortium name="RefSeq"/>
        </authorList>
    </citation>
    <scope>IDENTIFICATION</scope>
    <source>
        <tissue evidence="6">Whole insect</tissue>
    </source>
</reference>
<dbReference type="RefSeq" id="XP_028132057.1">
    <property type="nucleotide sequence ID" value="XM_028276256.1"/>
</dbReference>
<evidence type="ECO:0000256" key="5">
    <source>
        <dbReference type="ARBA" id="ARBA00023136"/>
    </source>
</evidence>
<name>A0A6P7FB77_DIAVI</name>
<evidence type="ECO:0000256" key="2">
    <source>
        <dbReference type="ARBA" id="ARBA00022475"/>
    </source>
</evidence>
<dbReference type="Pfam" id="PF08395">
    <property type="entry name" value="7tm_7"/>
    <property type="match status" value="1"/>
</dbReference>
<proteinExistence type="predicted"/>
<sequence length="131" mass="15522">MSGYSCVVHGCSSATGREISLFRFPKNNNRANDVFGLNRLITTAFTLFAHYRIYQCLVQIQNQVHKTTNLVHNHRLYNWYENEINQFSHQIRKQKFTFSVLDIYDYDNRVLFTVISSSFMYAVVVYQLNYN</sequence>